<keyword evidence="1" id="KW-0479">Metal-binding</keyword>
<evidence type="ECO:0000313" key="4">
    <source>
        <dbReference type="Proteomes" id="UP001497623"/>
    </source>
</evidence>
<dbReference type="EMBL" id="CAXKWB010087273">
    <property type="protein sequence ID" value="CAL4211948.1"/>
    <property type="molecule type" value="Genomic_DNA"/>
</dbReference>
<feature type="domain" description="C2H2-type" evidence="2">
    <location>
        <begin position="51"/>
        <end position="78"/>
    </location>
</feature>
<protein>
    <recommendedName>
        <fullName evidence="2">C2H2-type domain-containing protein</fullName>
    </recommendedName>
</protein>
<name>A0AAV2SNH2_MEGNR</name>
<dbReference type="Proteomes" id="UP001497623">
    <property type="component" value="Unassembled WGS sequence"/>
</dbReference>
<evidence type="ECO:0000256" key="1">
    <source>
        <dbReference type="PROSITE-ProRule" id="PRU00042"/>
    </source>
</evidence>
<dbReference type="InterPro" id="IPR013087">
    <property type="entry name" value="Znf_C2H2_type"/>
</dbReference>
<reference evidence="3 4" key="1">
    <citation type="submission" date="2024-05" db="EMBL/GenBank/DDBJ databases">
        <authorList>
            <person name="Wallberg A."/>
        </authorList>
    </citation>
    <scope>NUCLEOTIDE SEQUENCE [LARGE SCALE GENOMIC DNA]</scope>
</reference>
<keyword evidence="1" id="KW-0862">Zinc</keyword>
<organism evidence="3 4">
    <name type="scientific">Meganyctiphanes norvegica</name>
    <name type="common">Northern krill</name>
    <name type="synonym">Thysanopoda norvegica</name>
    <dbReference type="NCBI Taxonomy" id="48144"/>
    <lineage>
        <taxon>Eukaryota</taxon>
        <taxon>Metazoa</taxon>
        <taxon>Ecdysozoa</taxon>
        <taxon>Arthropoda</taxon>
        <taxon>Crustacea</taxon>
        <taxon>Multicrustacea</taxon>
        <taxon>Malacostraca</taxon>
        <taxon>Eumalacostraca</taxon>
        <taxon>Eucarida</taxon>
        <taxon>Euphausiacea</taxon>
        <taxon>Euphausiidae</taxon>
        <taxon>Meganyctiphanes</taxon>
    </lineage>
</organism>
<dbReference type="SMART" id="SM00355">
    <property type="entry name" value="ZnF_C2H2"/>
    <property type="match status" value="2"/>
</dbReference>
<dbReference type="Pfam" id="PF00096">
    <property type="entry name" value="zf-C2H2"/>
    <property type="match status" value="2"/>
</dbReference>
<dbReference type="GO" id="GO:0008270">
    <property type="term" value="F:zinc ion binding"/>
    <property type="evidence" value="ECO:0007669"/>
    <property type="project" value="UniProtKB-KW"/>
</dbReference>
<dbReference type="PROSITE" id="PS50157">
    <property type="entry name" value="ZINC_FINGER_C2H2_2"/>
    <property type="match status" value="1"/>
</dbReference>
<dbReference type="PROSITE" id="PS00028">
    <property type="entry name" value="ZINC_FINGER_C2H2_1"/>
    <property type="match status" value="1"/>
</dbReference>
<gene>
    <name evidence="3" type="ORF">MNOR_LOCUS38426</name>
</gene>
<dbReference type="AlphaFoldDB" id="A0AAV2SNH2"/>
<dbReference type="SUPFAM" id="SSF57667">
    <property type="entry name" value="beta-beta-alpha zinc fingers"/>
    <property type="match status" value="1"/>
</dbReference>
<keyword evidence="4" id="KW-1185">Reference proteome</keyword>
<accession>A0AAV2SNH2</accession>
<proteinExistence type="predicted"/>
<dbReference type="Gene3D" id="3.30.160.60">
    <property type="entry name" value="Classic Zinc Finger"/>
    <property type="match status" value="1"/>
</dbReference>
<feature type="non-terminal residue" evidence="3">
    <location>
        <position position="106"/>
    </location>
</feature>
<dbReference type="InterPro" id="IPR036236">
    <property type="entry name" value="Znf_C2H2_sf"/>
</dbReference>
<evidence type="ECO:0000259" key="2">
    <source>
        <dbReference type="PROSITE" id="PS50157"/>
    </source>
</evidence>
<keyword evidence="1" id="KW-0863">Zinc-finger</keyword>
<comment type="caution">
    <text evidence="3">The sequence shown here is derived from an EMBL/GenBank/DDBJ whole genome shotgun (WGS) entry which is preliminary data.</text>
</comment>
<sequence length="106" mass="12845">MSLKKYENKYKYKYKNIHSCSLCSYTSYRKEYLTAHIRKYHYRGMGPVVYYKCPECLQCYKMKKHLISHLESHVGSPFDKPRICPFCNKSFNLNRRDAFNHIKNCQ</sequence>
<evidence type="ECO:0000313" key="3">
    <source>
        <dbReference type="EMBL" id="CAL4211948.1"/>
    </source>
</evidence>